<evidence type="ECO:0000256" key="4">
    <source>
        <dbReference type="ARBA" id="ARBA00023136"/>
    </source>
</evidence>
<dbReference type="GO" id="GO:0009279">
    <property type="term" value="C:cell outer membrane"/>
    <property type="evidence" value="ECO:0007669"/>
    <property type="project" value="UniProtKB-SubCell"/>
</dbReference>
<reference evidence="8 9" key="1">
    <citation type="submission" date="2018-05" db="EMBL/GenBank/DDBJ databases">
        <title>Genomic Encyclopedia of Archaeal and Bacterial Type Strains, Phase II (KMG-II): from individual species to whole genera.</title>
        <authorList>
            <person name="Goeker M."/>
        </authorList>
    </citation>
    <scope>NUCLEOTIDE SEQUENCE [LARGE SCALE GENOMIC DNA]</scope>
    <source>
        <strain evidence="8 9">DSM 19975</strain>
    </source>
</reference>
<accession>A0A316HHH6</accession>
<dbReference type="PROSITE" id="PS51257">
    <property type="entry name" value="PROKAR_LIPOPROTEIN"/>
    <property type="match status" value="1"/>
</dbReference>
<protein>
    <submittedName>
        <fullName evidence="8">SusD-like starch-binding protein associating with outer membrane</fullName>
    </submittedName>
</protein>
<evidence type="ECO:0000313" key="9">
    <source>
        <dbReference type="Proteomes" id="UP000245678"/>
    </source>
</evidence>
<evidence type="ECO:0000313" key="8">
    <source>
        <dbReference type="EMBL" id="PWK79817.1"/>
    </source>
</evidence>
<keyword evidence="4" id="KW-0472">Membrane</keyword>
<proteinExistence type="inferred from homology"/>
<dbReference type="Proteomes" id="UP000245678">
    <property type="component" value="Unassembled WGS sequence"/>
</dbReference>
<evidence type="ECO:0000256" key="3">
    <source>
        <dbReference type="ARBA" id="ARBA00022729"/>
    </source>
</evidence>
<keyword evidence="5" id="KW-0998">Cell outer membrane</keyword>
<dbReference type="Pfam" id="PF14322">
    <property type="entry name" value="SusD-like_3"/>
    <property type="match status" value="1"/>
</dbReference>
<dbReference type="Pfam" id="PF07980">
    <property type="entry name" value="SusD_RagB"/>
    <property type="match status" value="1"/>
</dbReference>
<evidence type="ECO:0000256" key="5">
    <source>
        <dbReference type="ARBA" id="ARBA00023237"/>
    </source>
</evidence>
<comment type="caution">
    <text evidence="8">The sequence shown here is derived from an EMBL/GenBank/DDBJ whole genome shotgun (WGS) entry which is preliminary data.</text>
</comment>
<feature type="domain" description="SusD-like N-terminal" evidence="7">
    <location>
        <begin position="109"/>
        <end position="252"/>
    </location>
</feature>
<comment type="similarity">
    <text evidence="2">Belongs to the SusD family.</text>
</comment>
<sequence length="527" mass="60306">MKYIYVIIPFLLVLTSCKKFLEEYSTDQKYLETTDDLNKVMIGEAFMTSTNLFIYSPATMGDMTSETGITAPWLHVMDDDSEPFMLDVVATDQATPLYMLSGFHNWNQTPAINIMNYPWSDELWKKIYKRVGALNALIFKAADMAQKSPSDVVLKHLRGEAYFLRAYYYFMLQNIYGSPYRVATASTDDGVPLKISEKIDDKYFKRDKNDKIYNQIIADLDQAAQYLDGYNPPTKIRVGIAAVKALQSRVYLYTEQYDKAVAATNGFELMGYNLINLNQYTPNTNFTSRNSSETIFTMGGNVVPAVFMNDSLSAWGGNDRRVSAFKVSDDLIQSYDSNDLRLNAFYTRSTKSKAFLPAKYRSYNTYNDPDQVSCIFSFRFVEVILNRAEAYAMSGSDEAARTEIQKLRVMRFANAPTTQLPQTNQGLVDFIRAERRRELCFEGHRWFDLRRYGVNSKYPLPASFTITHPAYSYDSQSNSYTKTGKYVLKSIMQEGPSWQVPIPDYAIEFNKGTLTNPVRPIHNIQPL</sequence>
<dbReference type="InterPro" id="IPR011990">
    <property type="entry name" value="TPR-like_helical_dom_sf"/>
</dbReference>
<evidence type="ECO:0000259" key="7">
    <source>
        <dbReference type="Pfam" id="PF14322"/>
    </source>
</evidence>
<dbReference type="InterPro" id="IPR033985">
    <property type="entry name" value="SusD-like_N"/>
</dbReference>
<dbReference type="InterPro" id="IPR012944">
    <property type="entry name" value="SusD_RagB_dom"/>
</dbReference>
<dbReference type="RefSeq" id="WP_109605733.1">
    <property type="nucleotide sequence ID" value="NZ_QGHA01000001.1"/>
</dbReference>
<gene>
    <name evidence="8" type="ORF">LX99_00277</name>
</gene>
<evidence type="ECO:0000256" key="1">
    <source>
        <dbReference type="ARBA" id="ARBA00004442"/>
    </source>
</evidence>
<feature type="domain" description="RagB/SusD" evidence="6">
    <location>
        <begin position="353"/>
        <end position="517"/>
    </location>
</feature>
<name>A0A316HHH6_9SPHI</name>
<evidence type="ECO:0000256" key="2">
    <source>
        <dbReference type="ARBA" id="ARBA00006275"/>
    </source>
</evidence>
<comment type="subcellular location">
    <subcellularLocation>
        <location evidence="1">Cell outer membrane</location>
    </subcellularLocation>
</comment>
<keyword evidence="3" id="KW-0732">Signal</keyword>
<keyword evidence="9" id="KW-1185">Reference proteome</keyword>
<organism evidence="8 9">
    <name type="scientific">Mucilaginibacter oryzae</name>
    <dbReference type="NCBI Taxonomy" id="468058"/>
    <lineage>
        <taxon>Bacteria</taxon>
        <taxon>Pseudomonadati</taxon>
        <taxon>Bacteroidota</taxon>
        <taxon>Sphingobacteriia</taxon>
        <taxon>Sphingobacteriales</taxon>
        <taxon>Sphingobacteriaceae</taxon>
        <taxon>Mucilaginibacter</taxon>
    </lineage>
</organism>
<dbReference type="EMBL" id="QGHA01000001">
    <property type="protein sequence ID" value="PWK79817.1"/>
    <property type="molecule type" value="Genomic_DNA"/>
</dbReference>
<evidence type="ECO:0000259" key="6">
    <source>
        <dbReference type="Pfam" id="PF07980"/>
    </source>
</evidence>
<dbReference type="AlphaFoldDB" id="A0A316HHH6"/>
<dbReference type="SUPFAM" id="SSF48452">
    <property type="entry name" value="TPR-like"/>
    <property type="match status" value="1"/>
</dbReference>
<dbReference type="Gene3D" id="1.25.40.390">
    <property type="match status" value="1"/>
</dbReference>